<dbReference type="InterPro" id="IPR043504">
    <property type="entry name" value="Peptidase_S1_PA_chymotrypsin"/>
</dbReference>
<dbReference type="InParanoid" id="B4KF13"/>
<dbReference type="InterPro" id="IPR018114">
    <property type="entry name" value="TRYPSIN_HIS"/>
</dbReference>
<feature type="signal peptide" evidence="12">
    <location>
        <begin position="1"/>
        <end position="29"/>
    </location>
</feature>
<dbReference type="OrthoDB" id="10059102at2759"/>
<dbReference type="HOGENOM" id="CLU_006842_7_0_1"/>
<dbReference type="AlphaFoldDB" id="B4KF13"/>
<keyword evidence="5 12" id="KW-0732">Signal</keyword>
<dbReference type="InterPro" id="IPR009003">
    <property type="entry name" value="Peptidase_S1_PA"/>
</dbReference>
<evidence type="ECO:0000256" key="5">
    <source>
        <dbReference type="ARBA" id="ARBA00022729"/>
    </source>
</evidence>
<dbReference type="GO" id="GO:0006508">
    <property type="term" value="P:proteolysis"/>
    <property type="evidence" value="ECO:0007669"/>
    <property type="project" value="UniProtKB-KW"/>
</dbReference>
<dbReference type="FunFam" id="2.40.10.10:FF:000077">
    <property type="entry name" value="Predicted protein"/>
    <property type="match status" value="1"/>
</dbReference>
<evidence type="ECO:0000313" key="14">
    <source>
        <dbReference type="EMBL" id="EDW11982.2"/>
    </source>
</evidence>
<evidence type="ECO:0000313" key="15">
    <source>
        <dbReference type="Proteomes" id="UP000009192"/>
    </source>
</evidence>
<evidence type="ECO:0000256" key="12">
    <source>
        <dbReference type="SAM" id="SignalP"/>
    </source>
</evidence>
<gene>
    <name evidence="14" type="primary">Dmoj\GI17438</name>
    <name evidence="14" type="ORF">Dmoj_GI17438</name>
</gene>
<evidence type="ECO:0000256" key="4">
    <source>
        <dbReference type="ARBA" id="ARBA00022670"/>
    </source>
</evidence>
<dbReference type="PANTHER" id="PTHR24276">
    <property type="entry name" value="POLYSERASE-RELATED"/>
    <property type="match status" value="1"/>
</dbReference>
<evidence type="ECO:0000259" key="13">
    <source>
        <dbReference type="PROSITE" id="PS50240"/>
    </source>
</evidence>
<evidence type="ECO:0000256" key="2">
    <source>
        <dbReference type="ARBA" id="ARBA00007664"/>
    </source>
</evidence>
<dbReference type="PRINTS" id="PR00722">
    <property type="entry name" value="CHYMOTRYPSIN"/>
</dbReference>
<keyword evidence="3" id="KW-0964">Secreted</keyword>
<comment type="catalytic activity">
    <reaction evidence="10">
        <text>Preferential cleavage: Arg-|-Xaa, Lys-|-Xaa.</text>
        <dbReference type="EC" id="3.4.21.4"/>
    </reaction>
</comment>
<dbReference type="FunCoup" id="B4KF13">
    <property type="interactions" value="1"/>
</dbReference>
<comment type="subcellular location">
    <subcellularLocation>
        <location evidence="1">Secreted</location>
        <location evidence="1">Extracellular space</location>
    </subcellularLocation>
</comment>
<keyword evidence="4 11" id="KW-0645">Protease</keyword>
<comment type="similarity">
    <text evidence="2">Belongs to the peptidase S1 family.</text>
</comment>
<evidence type="ECO:0000256" key="6">
    <source>
        <dbReference type="ARBA" id="ARBA00022801"/>
    </source>
</evidence>
<dbReference type="InterPro" id="IPR001254">
    <property type="entry name" value="Trypsin_dom"/>
</dbReference>
<dbReference type="SUPFAM" id="SSF50494">
    <property type="entry name" value="Trypsin-like serine proteases"/>
    <property type="match status" value="1"/>
</dbReference>
<dbReference type="KEGG" id="dmo:Dmoj_GI17438"/>
<evidence type="ECO:0000256" key="11">
    <source>
        <dbReference type="RuleBase" id="RU363034"/>
    </source>
</evidence>
<organism evidence="14 15">
    <name type="scientific">Drosophila mojavensis</name>
    <name type="common">Fruit fly</name>
    <dbReference type="NCBI Taxonomy" id="7230"/>
    <lineage>
        <taxon>Eukaryota</taxon>
        <taxon>Metazoa</taxon>
        <taxon>Ecdysozoa</taxon>
        <taxon>Arthropoda</taxon>
        <taxon>Hexapoda</taxon>
        <taxon>Insecta</taxon>
        <taxon>Pterygota</taxon>
        <taxon>Neoptera</taxon>
        <taxon>Endopterygota</taxon>
        <taxon>Diptera</taxon>
        <taxon>Brachycera</taxon>
        <taxon>Muscomorpha</taxon>
        <taxon>Ephydroidea</taxon>
        <taxon>Drosophilidae</taxon>
        <taxon>Drosophila</taxon>
    </lineage>
</organism>
<dbReference type="PANTHER" id="PTHR24276:SF94">
    <property type="entry name" value="AT20289P-RELATED"/>
    <property type="match status" value="1"/>
</dbReference>
<dbReference type="Proteomes" id="UP000009192">
    <property type="component" value="Unassembled WGS sequence"/>
</dbReference>
<dbReference type="Pfam" id="PF00089">
    <property type="entry name" value="Trypsin"/>
    <property type="match status" value="1"/>
</dbReference>
<dbReference type="InterPro" id="IPR033116">
    <property type="entry name" value="TRYPSIN_SER"/>
</dbReference>
<evidence type="ECO:0000256" key="8">
    <source>
        <dbReference type="ARBA" id="ARBA00023145"/>
    </source>
</evidence>
<evidence type="ECO:0000256" key="3">
    <source>
        <dbReference type="ARBA" id="ARBA00022525"/>
    </source>
</evidence>
<dbReference type="InterPro" id="IPR001314">
    <property type="entry name" value="Peptidase_S1A"/>
</dbReference>
<evidence type="ECO:0000256" key="7">
    <source>
        <dbReference type="ARBA" id="ARBA00022825"/>
    </source>
</evidence>
<dbReference type="GO" id="GO:0004252">
    <property type="term" value="F:serine-type endopeptidase activity"/>
    <property type="evidence" value="ECO:0007669"/>
    <property type="project" value="UniProtKB-EC"/>
</dbReference>
<protein>
    <recommendedName>
        <fullName evidence="13">Peptidase S1 domain-containing protein</fullName>
    </recommendedName>
</protein>
<dbReference type="PROSITE" id="PS50240">
    <property type="entry name" value="TRYPSIN_DOM"/>
    <property type="match status" value="1"/>
</dbReference>
<accession>B4KF13</accession>
<keyword evidence="7 11" id="KW-0720">Serine protease</keyword>
<dbReference type="EMBL" id="CH933807">
    <property type="protein sequence ID" value="EDW11982.2"/>
    <property type="molecule type" value="Genomic_DNA"/>
</dbReference>
<evidence type="ECO:0000256" key="10">
    <source>
        <dbReference type="ARBA" id="ARBA00036320"/>
    </source>
</evidence>
<feature type="domain" description="Peptidase S1" evidence="13">
    <location>
        <begin position="40"/>
        <end position="265"/>
    </location>
</feature>
<sequence>MISLVFANNMNRLTVSFIGLLACLAACQGMPEQEFPFGRIVNGVPTTIEAHPYQVSLQTLKGAHFCGGSLIDAQTVVTAAHCLQSYKANEIQVRIGSTDRNEGGELVTVSNYKFHEGYNSKLMINDVAVIRLSSPVRQSAKVRFVPLAQATPPTGTPAVVTGWGTTCFLLCSSTTFLQEVEVDLVAKSDCDSEKYSYADGQILDTMVCAYSEKKDACQGDSGGPLVANGELVGIVSWGKSCAKVSYPGVYADVASLRSWIVSTAAEL</sequence>
<name>B4KF13_DROMO</name>
<keyword evidence="6 11" id="KW-0378">Hydrolase</keyword>
<dbReference type="Gene3D" id="2.40.10.10">
    <property type="entry name" value="Trypsin-like serine proteases"/>
    <property type="match status" value="2"/>
</dbReference>
<feature type="chain" id="PRO_5006456468" description="Peptidase S1 domain-containing protein" evidence="12">
    <location>
        <begin position="30"/>
        <end position="267"/>
    </location>
</feature>
<dbReference type="eggNOG" id="KOG3627">
    <property type="taxonomic scope" value="Eukaryota"/>
</dbReference>
<dbReference type="PROSITE" id="PS00135">
    <property type="entry name" value="TRYPSIN_SER"/>
    <property type="match status" value="1"/>
</dbReference>
<dbReference type="InterPro" id="IPR050430">
    <property type="entry name" value="Peptidase_S1"/>
</dbReference>
<keyword evidence="8" id="KW-0865">Zymogen</keyword>
<dbReference type="GO" id="GO:0005576">
    <property type="term" value="C:extracellular region"/>
    <property type="evidence" value="ECO:0007669"/>
    <property type="project" value="UniProtKB-SubCell"/>
</dbReference>
<proteinExistence type="inferred from homology"/>
<evidence type="ECO:0000256" key="1">
    <source>
        <dbReference type="ARBA" id="ARBA00004239"/>
    </source>
</evidence>
<evidence type="ECO:0000256" key="9">
    <source>
        <dbReference type="ARBA" id="ARBA00023157"/>
    </source>
</evidence>
<keyword evidence="15" id="KW-1185">Reference proteome</keyword>
<dbReference type="PROSITE" id="PS00134">
    <property type="entry name" value="TRYPSIN_HIS"/>
    <property type="match status" value="1"/>
</dbReference>
<dbReference type="SMART" id="SM00020">
    <property type="entry name" value="Tryp_SPc"/>
    <property type="match status" value="1"/>
</dbReference>
<dbReference type="CDD" id="cd00190">
    <property type="entry name" value="Tryp_SPc"/>
    <property type="match status" value="1"/>
</dbReference>
<dbReference type="MEROPS" id="S01.A85"/>
<keyword evidence="9" id="KW-1015">Disulfide bond</keyword>
<reference evidence="14 15" key="1">
    <citation type="journal article" date="2007" name="Nature">
        <title>Evolution of genes and genomes on the Drosophila phylogeny.</title>
        <authorList>
            <consortium name="Drosophila 12 Genomes Consortium"/>
            <person name="Clark A.G."/>
            <person name="Eisen M.B."/>
            <person name="Smith D.R."/>
            <person name="Bergman C.M."/>
            <person name="Oliver B."/>
            <person name="Markow T.A."/>
            <person name="Kaufman T.C."/>
            <person name="Kellis M."/>
            <person name="Gelbart W."/>
            <person name="Iyer V.N."/>
            <person name="Pollard D.A."/>
            <person name="Sackton T.B."/>
            <person name="Larracuente A.M."/>
            <person name="Singh N.D."/>
            <person name="Abad J.P."/>
            <person name="Abt D.N."/>
            <person name="Adryan B."/>
            <person name="Aguade M."/>
            <person name="Akashi H."/>
            <person name="Anderson W.W."/>
            <person name="Aquadro C.F."/>
            <person name="Ardell D.H."/>
            <person name="Arguello R."/>
            <person name="Artieri C.G."/>
            <person name="Barbash D.A."/>
            <person name="Barker D."/>
            <person name="Barsanti P."/>
            <person name="Batterham P."/>
            <person name="Batzoglou S."/>
            <person name="Begun D."/>
            <person name="Bhutkar A."/>
            <person name="Blanco E."/>
            <person name="Bosak S.A."/>
            <person name="Bradley R.K."/>
            <person name="Brand A.D."/>
            <person name="Brent M.R."/>
            <person name="Brooks A.N."/>
            <person name="Brown R.H."/>
            <person name="Butlin R.K."/>
            <person name="Caggese C."/>
            <person name="Calvi B.R."/>
            <person name="Bernardo de Carvalho A."/>
            <person name="Caspi A."/>
            <person name="Castrezana S."/>
            <person name="Celniker S.E."/>
            <person name="Chang J.L."/>
            <person name="Chapple C."/>
            <person name="Chatterji S."/>
            <person name="Chinwalla A."/>
            <person name="Civetta A."/>
            <person name="Clifton S.W."/>
            <person name="Comeron J.M."/>
            <person name="Costello J.C."/>
            <person name="Coyne J.A."/>
            <person name="Daub J."/>
            <person name="David R.G."/>
            <person name="Delcher A.L."/>
            <person name="Delehaunty K."/>
            <person name="Do C.B."/>
            <person name="Ebling H."/>
            <person name="Edwards K."/>
            <person name="Eickbush T."/>
            <person name="Evans J.D."/>
            <person name="Filipski A."/>
            <person name="Findeiss S."/>
            <person name="Freyhult E."/>
            <person name="Fulton L."/>
            <person name="Fulton R."/>
            <person name="Garcia A.C."/>
            <person name="Gardiner A."/>
            <person name="Garfield D.A."/>
            <person name="Garvin B.E."/>
            <person name="Gibson G."/>
            <person name="Gilbert D."/>
            <person name="Gnerre S."/>
            <person name="Godfrey J."/>
            <person name="Good R."/>
            <person name="Gotea V."/>
            <person name="Gravely B."/>
            <person name="Greenberg A.J."/>
            <person name="Griffiths-Jones S."/>
            <person name="Gross S."/>
            <person name="Guigo R."/>
            <person name="Gustafson E.A."/>
            <person name="Haerty W."/>
            <person name="Hahn M.W."/>
            <person name="Halligan D.L."/>
            <person name="Halpern A.L."/>
            <person name="Halter G.M."/>
            <person name="Han M.V."/>
            <person name="Heger A."/>
            <person name="Hillier L."/>
            <person name="Hinrichs A.S."/>
            <person name="Holmes I."/>
            <person name="Hoskins R.A."/>
            <person name="Hubisz M.J."/>
            <person name="Hultmark D."/>
            <person name="Huntley M.A."/>
            <person name="Jaffe D.B."/>
            <person name="Jagadeeshan S."/>
            <person name="Jeck W.R."/>
            <person name="Johnson J."/>
            <person name="Jones C.D."/>
            <person name="Jordan W.C."/>
            <person name="Karpen G.H."/>
            <person name="Kataoka E."/>
            <person name="Keightley P.D."/>
            <person name="Kheradpour P."/>
            <person name="Kirkness E.F."/>
            <person name="Koerich L.B."/>
            <person name="Kristiansen K."/>
            <person name="Kudrna D."/>
            <person name="Kulathinal R.J."/>
            <person name="Kumar S."/>
            <person name="Kwok R."/>
            <person name="Lander E."/>
            <person name="Langley C.H."/>
            <person name="Lapoint R."/>
            <person name="Lazzaro B.P."/>
            <person name="Lee S.J."/>
            <person name="Levesque L."/>
            <person name="Li R."/>
            <person name="Lin C.F."/>
            <person name="Lin M.F."/>
            <person name="Lindblad-Toh K."/>
            <person name="Llopart A."/>
            <person name="Long M."/>
            <person name="Low L."/>
            <person name="Lozovsky E."/>
            <person name="Lu J."/>
            <person name="Luo M."/>
            <person name="Machado C.A."/>
            <person name="Makalowski W."/>
            <person name="Marzo M."/>
            <person name="Matsuda M."/>
            <person name="Matzkin L."/>
            <person name="McAllister B."/>
            <person name="McBride C.S."/>
            <person name="McKernan B."/>
            <person name="McKernan K."/>
            <person name="Mendez-Lago M."/>
            <person name="Minx P."/>
            <person name="Mollenhauer M.U."/>
            <person name="Montooth K."/>
            <person name="Mount S.M."/>
            <person name="Mu X."/>
            <person name="Myers E."/>
            <person name="Negre B."/>
            <person name="Newfeld S."/>
            <person name="Nielsen R."/>
            <person name="Noor M.A."/>
            <person name="O'Grady P."/>
            <person name="Pachter L."/>
            <person name="Papaceit M."/>
            <person name="Parisi M.J."/>
            <person name="Parisi M."/>
            <person name="Parts L."/>
            <person name="Pedersen J.S."/>
            <person name="Pesole G."/>
            <person name="Phillippy A.M."/>
            <person name="Ponting C.P."/>
            <person name="Pop M."/>
            <person name="Porcelli D."/>
            <person name="Powell J.R."/>
            <person name="Prohaska S."/>
            <person name="Pruitt K."/>
            <person name="Puig M."/>
            <person name="Quesneville H."/>
            <person name="Ram K.R."/>
            <person name="Rand D."/>
            <person name="Rasmussen M.D."/>
            <person name="Reed L.K."/>
            <person name="Reenan R."/>
            <person name="Reily A."/>
            <person name="Remington K.A."/>
            <person name="Rieger T.T."/>
            <person name="Ritchie M.G."/>
            <person name="Robin C."/>
            <person name="Rogers Y.H."/>
            <person name="Rohde C."/>
            <person name="Rozas J."/>
            <person name="Rubenfield M.J."/>
            <person name="Ruiz A."/>
            <person name="Russo S."/>
            <person name="Salzberg S.L."/>
            <person name="Sanchez-Gracia A."/>
            <person name="Saranga D.J."/>
            <person name="Sato H."/>
            <person name="Schaeffer S.W."/>
            <person name="Schatz M.C."/>
            <person name="Schlenke T."/>
            <person name="Schwartz R."/>
            <person name="Segarra C."/>
            <person name="Singh R.S."/>
            <person name="Sirot L."/>
            <person name="Sirota M."/>
            <person name="Sisneros N.B."/>
            <person name="Smith C.D."/>
            <person name="Smith T.F."/>
            <person name="Spieth J."/>
            <person name="Stage D.E."/>
            <person name="Stark A."/>
            <person name="Stephan W."/>
            <person name="Strausberg R.L."/>
            <person name="Strempel S."/>
            <person name="Sturgill D."/>
            <person name="Sutton G."/>
            <person name="Sutton G.G."/>
            <person name="Tao W."/>
            <person name="Teichmann S."/>
            <person name="Tobari Y.N."/>
            <person name="Tomimura Y."/>
            <person name="Tsolas J.M."/>
            <person name="Valente V.L."/>
            <person name="Venter E."/>
            <person name="Venter J.C."/>
            <person name="Vicario S."/>
            <person name="Vieira F.G."/>
            <person name="Vilella A.J."/>
            <person name="Villasante A."/>
            <person name="Walenz B."/>
            <person name="Wang J."/>
            <person name="Wasserman M."/>
            <person name="Watts T."/>
            <person name="Wilson D."/>
            <person name="Wilson R.K."/>
            <person name="Wing R.A."/>
            <person name="Wolfner M.F."/>
            <person name="Wong A."/>
            <person name="Wong G.K."/>
            <person name="Wu C.I."/>
            <person name="Wu G."/>
            <person name="Yamamoto D."/>
            <person name="Yang H.P."/>
            <person name="Yang S.P."/>
            <person name="Yorke J.A."/>
            <person name="Yoshida K."/>
            <person name="Zdobnov E."/>
            <person name="Zhang P."/>
            <person name="Zhang Y."/>
            <person name="Zimin A.V."/>
            <person name="Baldwin J."/>
            <person name="Abdouelleil A."/>
            <person name="Abdulkadir J."/>
            <person name="Abebe A."/>
            <person name="Abera B."/>
            <person name="Abreu J."/>
            <person name="Acer S.C."/>
            <person name="Aftuck L."/>
            <person name="Alexander A."/>
            <person name="An P."/>
            <person name="Anderson E."/>
            <person name="Anderson S."/>
            <person name="Arachi H."/>
            <person name="Azer M."/>
            <person name="Bachantsang P."/>
            <person name="Barry A."/>
            <person name="Bayul T."/>
            <person name="Berlin A."/>
            <person name="Bessette D."/>
            <person name="Bloom T."/>
            <person name="Blye J."/>
            <person name="Boguslavskiy L."/>
            <person name="Bonnet C."/>
            <person name="Boukhgalter B."/>
            <person name="Bourzgui I."/>
            <person name="Brown A."/>
            <person name="Cahill P."/>
            <person name="Channer S."/>
            <person name="Cheshatsang Y."/>
            <person name="Chuda L."/>
            <person name="Citroen M."/>
            <person name="Collymore A."/>
            <person name="Cooke P."/>
            <person name="Costello M."/>
            <person name="D'Aco K."/>
            <person name="Daza R."/>
            <person name="De Haan G."/>
            <person name="DeGray S."/>
            <person name="DeMaso C."/>
            <person name="Dhargay N."/>
            <person name="Dooley K."/>
            <person name="Dooley E."/>
            <person name="Doricent M."/>
            <person name="Dorje P."/>
            <person name="Dorjee K."/>
            <person name="Dupes A."/>
            <person name="Elong R."/>
            <person name="Falk J."/>
            <person name="Farina A."/>
            <person name="Faro S."/>
            <person name="Ferguson D."/>
            <person name="Fisher S."/>
            <person name="Foley C.D."/>
            <person name="Franke A."/>
            <person name="Friedrich D."/>
            <person name="Gadbois L."/>
            <person name="Gearin G."/>
            <person name="Gearin C.R."/>
            <person name="Giannoukos G."/>
            <person name="Goode T."/>
            <person name="Graham J."/>
            <person name="Grandbois E."/>
            <person name="Grewal S."/>
            <person name="Gyaltsen K."/>
            <person name="Hafez N."/>
            <person name="Hagos B."/>
            <person name="Hall J."/>
            <person name="Henson C."/>
            <person name="Hollinger A."/>
            <person name="Honan T."/>
            <person name="Huard M.D."/>
            <person name="Hughes L."/>
            <person name="Hurhula B."/>
            <person name="Husby M.E."/>
            <person name="Kamat A."/>
            <person name="Kanga B."/>
            <person name="Kashin S."/>
            <person name="Khazanovich D."/>
            <person name="Kisner P."/>
            <person name="Lance K."/>
            <person name="Lara M."/>
            <person name="Lee W."/>
            <person name="Lennon N."/>
            <person name="Letendre F."/>
            <person name="LeVine R."/>
            <person name="Lipovsky A."/>
            <person name="Liu X."/>
            <person name="Liu J."/>
            <person name="Liu S."/>
            <person name="Lokyitsang T."/>
            <person name="Lokyitsang Y."/>
            <person name="Lubonja R."/>
            <person name="Lui A."/>
            <person name="MacDonald P."/>
            <person name="Magnisalis V."/>
            <person name="Maru K."/>
            <person name="Matthews C."/>
            <person name="McCusker W."/>
            <person name="McDonough S."/>
            <person name="Mehta T."/>
            <person name="Meldrim J."/>
            <person name="Meneus L."/>
            <person name="Mihai O."/>
            <person name="Mihalev A."/>
            <person name="Mihova T."/>
            <person name="Mittelman R."/>
            <person name="Mlenga V."/>
            <person name="Montmayeur A."/>
            <person name="Mulrain L."/>
            <person name="Navidi A."/>
            <person name="Naylor J."/>
            <person name="Negash T."/>
            <person name="Nguyen T."/>
            <person name="Nguyen N."/>
            <person name="Nicol R."/>
            <person name="Norbu C."/>
            <person name="Norbu N."/>
            <person name="Novod N."/>
            <person name="O'Neill B."/>
            <person name="Osman S."/>
            <person name="Markiewicz E."/>
            <person name="Oyono O.L."/>
            <person name="Patti C."/>
            <person name="Phunkhang P."/>
            <person name="Pierre F."/>
            <person name="Priest M."/>
            <person name="Raghuraman S."/>
            <person name="Rege F."/>
            <person name="Reyes R."/>
            <person name="Rise C."/>
            <person name="Rogov P."/>
            <person name="Ross K."/>
            <person name="Ryan E."/>
            <person name="Settipalli S."/>
            <person name="Shea T."/>
            <person name="Sherpa N."/>
            <person name="Shi L."/>
            <person name="Shih D."/>
            <person name="Sparrow T."/>
            <person name="Spaulding J."/>
            <person name="Stalker J."/>
            <person name="Stange-Thomann N."/>
            <person name="Stavropoulos S."/>
            <person name="Stone C."/>
            <person name="Strader C."/>
            <person name="Tesfaye S."/>
            <person name="Thomson T."/>
            <person name="Thoulutsang Y."/>
            <person name="Thoulutsang D."/>
            <person name="Topham K."/>
            <person name="Topping I."/>
            <person name="Tsamla T."/>
            <person name="Vassiliev H."/>
            <person name="Vo A."/>
            <person name="Wangchuk T."/>
            <person name="Wangdi T."/>
            <person name="Weiand M."/>
            <person name="Wilkinson J."/>
            <person name="Wilson A."/>
            <person name="Yadav S."/>
            <person name="Young G."/>
            <person name="Yu Q."/>
            <person name="Zembek L."/>
            <person name="Zhong D."/>
            <person name="Zimmer A."/>
            <person name="Zwirko Z."/>
            <person name="Jaffe D.B."/>
            <person name="Alvarez P."/>
            <person name="Brockman W."/>
            <person name="Butler J."/>
            <person name="Chin C."/>
            <person name="Gnerre S."/>
            <person name="Grabherr M."/>
            <person name="Kleber M."/>
            <person name="Mauceli E."/>
            <person name="MacCallum I."/>
        </authorList>
    </citation>
    <scope>NUCLEOTIDE SEQUENCE [LARGE SCALE GENOMIC DNA]</scope>
    <source>
        <strain evidence="15">Tucson 15081-1352.22</strain>
    </source>
</reference>